<sequence>MSNDDNRTTEAPTRRDYVKYGGAAIGGGLLAGCSGDSSNATPTRASTGTATDSPTATETETSASEDGSYSVTMSPVGTVEFEKPPKNVLTIFPHHADMVTAAGHGEAVSSMLYQPEYNDSMWRKFVERLPNVSIDWADLPGQWNPSKELLYELDSDLHLDDPATMVTMKGWDPDDIEEISENVAPWFGNALSYSRSDPPSAWADGYQYYTLWEIFERVARVFQAETRYEALKSVHTEMVSSIEANLPPEDERPTVAMIILNQSEDSVYINPLNDPGFMAAHTRPLGATDAFADVQSASVDYEGLVEADPDIILCLAGMSEYRHVTKTRERFRNDPSVQTVTAVENDRIYTQGGRYQGPLMNLFQTEMAAKQLYPEQFGAWPIYTEGPYPEIPEDEQLFDRQRVADIIDGDL</sequence>
<dbReference type="PROSITE" id="PS51318">
    <property type="entry name" value="TAT"/>
    <property type="match status" value="1"/>
</dbReference>
<dbReference type="PROSITE" id="PS50983">
    <property type="entry name" value="FE_B12_PBP"/>
    <property type="match status" value="1"/>
</dbReference>
<organism evidence="6 7">
    <name type="scientific">Halobium palmae</name>
    <dbReference type="NCBI Taxonomy" id="1776492"/>
    <lineage>
        <taxon>Archaea</taxon>
        <taxon>Methanobacteriati</taxon>
        <taxon>Methanobacteriota</taxon>
        <taxon>Stenosarchaea group</taxon>
        <taxon>Halobacteria</taxon>
        <taxon>Halobacteriales</taxon>
        <taxon>Haloferacaceae</taxon>
        <taxon>Halobium</taxon>
    </lineage>
</organism>
<evidence type="ECO:0000259" key="5">
    <source>
        <dbReference type="PROSITE" id="PS50983"/>
    </source>
</evidence>
<dbReference type="InterPro" id="IPR006311">
    <property type="entry name" value="TAT_signal"/>
</dbReference>
<dbReference type="PANTHER" id="PTHR30532:SF1">
    <property type="entry name" value="IRON(3+)-HYDROXAMATE-BINDING PROTEIN FHUD"/>
    <property type="match status" value="1"/>
</dbReference>
<dbReference type="AlphaFoldDB" id="A0ABD5RVD6"/>
<dbReference type="Proteomes" id="UP001596328">
    <property type="component" value="Unassembled WGS sequence"/>
</dbReference>
<evidence type="ECO:0000256" key="3">
    <source>
        <dbReference type="ARBA" id="ARBA00022729"/>
    </source>
</evidence>
<reference evidence="6 7" key="1">
    <citation type="journal article" date="2019" name="Int. J. Syst. Evol. Microbiol.">
        <title>The Global Catalogue of Microorganisms (GCM) 10K type strain sequencing project: providing services to taxonomists for standard genome sequencing and annotation.</title>
        <authorList>
            <consortium name="The Broad Institute Genomics Platform"/>
            <consortium name="The Broad Institute Genome Sequencing Center for Infectious Disease"/>
            <person name="Wu L."/>
            <person name="Ma J."/>
        </authorList>
    </citation>
    <scope>NUCLEOTIDE SEQUENCE [LARGE SCALE GENOMIC DNA]</scope>
    <source>
        <strain evidence="6 7">NBRC 111368</strain>
    </source>
</reference>
<feature type="compositionally biased region" description="Polar residues" evidence="4">
    <location>
        <begin position="35"/>
        <end position="44"/>
    </location>
</feature>
<dbReference type="EMBL" id="JBHSWU010000013">
    <property type="protein sequence ID" value="MFC6723368.1"/>
    <property type="molecule type" value="Genomic_DNA"/>
</dbReference>
<dbReference type="InterPro" id="IPR051313">
    <property type="entry name" value="Bact_iron-sidero_bind"/>
</dbReference>
<keyword evidence="7" id="KW-1185">Reference proteome</keyword>
<accession>A0ABD5RVD6</accession>
<dbReference type="Gene3D" id="3.40.50.1980">
    <property type="entry name" value="Nitrogenase molybdenum iron protein domain"/>
    <property type="match status" value="2"/>
</dbReference>
<feature type="region of interest" description="Disordered" evidence="4">
    <location>
        <begin position="31"/>
        <end position="71"/>
    </location>
</feature>
<keyword evidence="3" id="KW-0732">Signal</keyword>
<evidence type="ECO:0000256" key="4">
    <source>
        <dbReference type="SAM" id="MobiDB-lite"/>
    </source>
</evidence>
<comment type="caution">
    <text evidence="6">The sequence shown here is derived from an EMBL/GenBank/DDBJ whole genome shotgun (WGS) entry which is preliminary data.</text>
</comment>
<evidence type="ECO:0000313" key="6">
    <source>
        <dbReference type="EMBL" id="MFC6723368.1"/>
    </source>
</evidence>
<dbReference type="SUPFAM" id="SSF53807">
    <property type="entry name" value="Helical backbone' metal receptor"/>
    <property type="match status" value="1"/>
</dbReference>
<evidence type="ECO:0000256" key="2">
    <source>
        <dbReference type="ARBA" id="ARBA00022448"/>
    </source>
</evidence>
<keyword evidence="2" id="KW-0813">Transport</keyword>
<dbReference type="PROSITE" id="PS51257">
    <property type="entry name" value="PROKAR_LIPOPROTEIN"/>
    <property type="match status" value="1"/>
</dbReference>
<gene>
    <name evidence="6" type="ORF">ACFQE1_02940</name>
</gene>
<dbReference type="Pfam" id="PF01497">
    <property type="entry name" value="Peripla_BP_2"/>
    <property type="match status" value="1"/>
</dbReference>
<dbReference type="InterPro" id="IPR002491">
    <property type="entry name" value="ABC_transptr_periplasmic_BD"/>
</dbReference>
<proteinExistence type="predicted"/>
<comment type="subcellular location">
    <subcellularLocation>
        <location evidence="1">Cell envelope</location>
    </subcellularLocation>
</comment>
<evidence type="ECO:0000313" key="7">
    <source>
        <dbReference type="Proteomes" id="UP001596328"/>
    </source>
</evidence>
<name>A0ABD5RVD6_9EURY</name>
<dbReference type="PANTHER" id="PTHR30532">
    <property type="entry name" value="IRON III DICITRATE-BINDING PERIPLASMIC PROTEIN"/>
    <property type="match status" value="1"/>
</dbReference>
<evidence type="ECO:0000256" key="1">
    <source>
        <dbReference type="ARBA" id="ARBA00004196"/>
    </source>
</evidence>
<protein>
    <submittedName>
        <fullName evidence="6">ABC transporter substrate-binding protein</fullName>
    </submittedName>
</protein>
<feature type="domain" description="Fe/B12 periplasmic-binding" evidence="5">
    <location>
        <begin position="87"/>
        <end position="380"/>
    </location>
</feature>
<feature type="compositionally biased region" description="Low complexity" evidence="4">
    <location>
        <begin position="45"/>
        <end position="68"/>
    </location>
</feature>